<reference evidence="13 14" key="1">
    <citation type="submission" date="2019-09" db="EMBL/GenBank/DDBJ databases">
        <title>Bird 10,000 Genomes (B10K) Project - Family phase.</title>
        <authorList>
            <person name="Zhang G."/>
        </authorList>
    </citation>
    <scope>NUCLEOTIDE SEQUENCE [LARGE SCALE GENOMIC DNA]</scope>
    <source>
        <strain evidence="13">B10K-DU-029-43</strain>
        <tissue evidence="13">Heart</tissue>
    </source>
</reference>
<dbReference type="GO" id="GO:0005179">
    <property type="term" value="F:hormone activity"/>
    <property type="evidence" value="ECO:0007669"/>
    <property type="project" value="TreeGrafter"/>
</dbReference>
<dbReference type="Proteomes" id="UP000574967">
    <property type="component" value="Unassembled WGS sequence"/>
</dbReference>
<feature type="domain" description="Endothelin-like toxin" evidence="12">
    <location>
        <begin position="56"/>
        <end position="73"/>
    </location>
</feature>
<comment type="function">
    <text evidence="1">Endothelins are endothelium-derived vasoconstrictor peptides.</text>
</comment>
<keyword evidence="5" id="KW-0732">Signal</keyword>
<dbReference type="GO" id="GO:0031708">
    <property type="term" value="F:endothelin B receptor binding"/>
    <property type="evidence" value="ECO:0007669"/>
    <property type="project" value="TreeGrafter"/>
</dbReference>
<dbReference type="SMART" id="SM00272">
    <property type="entry name" value="END"/>
    <property type="match status" value="2"/>
</dbReference>
<keyword evidence="6" id="KW-0838">Vasoactive</keyword>
<dbReference type="PANTHER" id="PTHR13874">
    <property type="entry name" value="ENDOTHELIN"/>
    <property type="match status" value="1"/>
</dbReference>
<evidence type="ECO:0000256" key="8">
    <source>
        <dbReference type="ARBA" id="ARBA00023322"/>
    </source>
</evidence>
<dbReference type="GO" id="GO:0003100">
    <property type="term" value="P:regulation of systemic arterial blood pressure by endothelin"/>
    <property type="evidence" value="ECO:0007669"/>
    <property type="project" value="TreeGrafter"/>
</dbReference>
<evidence type="ECO:0000313" key="14">
    <source>
        <dbReference type="Proteomes" id="UP000574967"/>
    </source>
</evidence>
<dbReference type="GO" id="GO:0019229">
    <property type="term" value="P:regulation of vasoconstriction"/>
    <property type="evidence" value="ECO:0007669"/>
    <property type="project" value="InterPro"/>
</dbReference>
<proteinExistence type="inferred from homology"/>
<evidence type="ECO:0000256" key="1">
    <source>
        <dbReference type="ARBA" id="ARBA00003023"/>
    </source>
</evidence>
<dbReference type="InterPro" id="IPR019764">
    <property type="entry name" value="Endothelin_toxin_CS"/>
</dbReference>
<dbReference type="PANTHER" id="PTHR13874:SF11">
    <property type="entry name" value="ENDOTHELIN-3"/>
    <property type="match status" value="1"/>
</dbReference>
<comment type="subcellular location">
    <subcellularLocation>
        <location evidence="2">Secreted</location>
    </subcellularLocation>
</comment>
<feature type="region of interest" description="Disordered" evidence="11">
    <location>
        <begin position="30"/>
        <end position="49"/>
    </location>
</feature>
<evidence type="ECO:0000256" key="10">
    <source>
        <dbReference type="ARBA" id="ARBA00041850"/>
    </source>
</evidence>
<dbReference type="EMBL" id="VZRQ01006125">
    <property type="protein sequence ID" value="NWV94427.1"/>
    <property type="molecule type" value="Genomic_DNA"/>
</dbReference>
<keyword evidence="4" id="KW-0964">Secreted</keyword>
<feature type="non-terminal residue" evidence="13">
    <location>
        <position position="73"/>
    </location>
</feature>
<evidence type="ECO:0000256" key="9">
    <source>
        <dbReference type="ARBA" id="ARBA00040198"/>
    </source>
</evidence>
<feature type="domain" description="Endothelin-like toxin" evidence="12">
    <location>
        <begin position="1"/>
        <end position="22"/>
    </location>
</feature>
<dbReference type="GO" id="GO:0014826">
    <property type="term" value="P:vein smooth muscle contraction"/>
    <property type="evidence" value="ECO:0007669"/>
    <property type="project" value="TreeGrafter"/>
</dbReference>
<dbReference type="InterPro" id="IPR020475">
    <property type="entry name" value="Endothelin"/>
</dbReference>
<protein>
    <recommendedName>
        <fullName evidence="9">Endothelin-3</fullName>
    </recommendedName>
    <alternativeName>
        <fullName evidence="10">Preproendothelin-3</fullName>
    </alternativeName>
</protein>
<evidence type="ECO:0000313" key="13">
    <source>
        <dbReference type="EMBL" id="NWV94427.1"/>
    </source>
</evidence>
<evidence type="ECO:0000256" key="3">
    <source>
        <dbReference type="ARBA" id="ARBA00010959"/>
    </source>
</evidence>
<evidence type="ECO:0000256" key="7">
    <source>
        <dbReference type="ARBA" id="ARBA00023157"/>
    </source>
</evidence>
<accession>A0A7K6J3F4</accession>
<keyword evidence="8" id="KW-0839">Vasoconstrictor</keyword>
<organism evidence="13 14">
    <name type="scientific">Machaerirhynchus nigripectus</name>
    <dbReference type="NCBI Taxonomy" id="1160894"/>
    <lineage>
        <taxon>Eukaryota</taxon>
        <taxon>Metazoa</taxon>
        <taxon>Chordata</taxon>
        <taxon>Craniata</taxon>
        <taxon>Vertebrata</taxon>
        <taxon>Euteleostomi</taxon>
        <taxon>Archelosauria</taxon>
        <taxon>Archosauria</taxon>
        <taxon>Dinosauria</taxon>
        <taxon>Saurischia</taxon>
        <taxon>Theropoda</taxon>
        <taxon>Coelurosauria</taxon>
        <taxon>Aves</taxon>
        <taxon>Neognathae</taxon>
        <taxon>Neoaves</taxon>
        <taxon>Telluraves</taxon>
        <taxon>Australaves</taxon>
        <taxon>Passeriformes</taxon>
        <taxon>Corvoidea</taxon>
        <taxon>Dicruridae</taxon>
        <taxon>Machaerirhynchus</taxon>
    </lineage>
</organism>
<evidence type="ECO:0000259" key="12">
    <source>
        <dbReference type="SMART" id="SM00272"/>
    </source>
</evidence>
<evidence type="ECO:0000256" key="4">
    <source>
        <dbReference type="ARBA" id="ARBA00022525"/>
    </source>
</evidence>
<evidence type="ECO:0000256" key="2">
    <source>
        <dbReference type="ARBA" id="ARBA00004613"/>
    </source>
</evidence>
<dbReference type="PROSITE" id="PS00270">
    <property type="entry name" value="ENDOTHELIN"/>
    <property type="match status" value="2"/>
</dbReference>
<comment type="similarity">
    <text evidence="3">Belongs to the endothelin/sarafotoxin family.</text>
</comment>
<dbReference type="AlphaFoldDB" id="A0A7K6J3F4"/>
<comment type="caution">
    <text evidence="13">The sequence shown here is derived from an EMBL/GenBank/DDBJ whole genome shotgun (WGS) entry which is preliminary data.</text>
</comment>
<keyword evidence="7" id="KW-1015">Disulfide bond</keyword>
<keyword evidence="14" id="KW-1185">Reference proteome</keyword>
<dbReference type="InterPro" id="IPR001928">
    <property type="entry name" value="Endothln-like_toxin"/>
</dbReference>
<dbReference type="GO" id="GO:0005615">
    <property type="term" value="C:extracellular space"/>
    <property type="evidence" value="ECO:0007669"/>
    <property type="project" value="TreeGrafter"/>
</dbReference>
<feature type="non-terminal residue" evidence="13">
    <location>
        <position position="1"/>
    </location>
</feature>
<evidence type="ECO:0000256" key="5">
    <source>
        <dbReference type="ARBA" id="ARBA00022729"/>
    </source>
</evidence>
<dbReference type="GO" id="GO:0006874">
    <property type="term" value="P:intracellular calcium ion homeostasis"/>
    <property type="evidence" value="ECO:0007669"/>
    <property type="project" value="TreeGrafter"/>
</dbReference>
<gene>
    <name evidence="13" type="primary">Edn3</name>
    <name evidence="13" type="ORF">MACNIG_R13657</name>
</gene>
<name>A0A7K6J3F4_9CORV</name>
<evidence type="ECO:0000256" key="11">
    <source>
        <dbReference type="SAM" id="MobiDB-lite"/>
    </source>
</evidence>
<sequence>RCSCSDAHDKQCLQFCRRMQDRRRRTVPYGLSNYRGSFRGKRSTGQTQRTSQSSFRCSCSDAHDKQCLQFCRR</sequence>
<evidence type="ECO:0000256" key="6">
    <source>
        <dbReference type="ARBA" id="ARBA00022858"/>
    </source>
</evidence>